<reference evidence="8" key="1">
    <citation type="submission" date="2016-10" db="EMBL/GenBank/DDBJ databases">
        <authorList>
            <person name="Varghese N."/>
            <person name="Submissions S."/>
        </authorList>
    </citation>
    <scope>NUCLEOTIDE SEQUENCE [LARGE SCALE GENOMIC DNA]</scope>
    <source>
        <strain evidence="8">VPI 5359</strain>
    </source>
</reference>
<gene>
    <name evidence="7" type="ORF">SAMN04488579_102250</name>
</gene>
<dbReference type="SUPFAM" id="SSF161111">
    <property type="entry name" value="Cation efflux protein transmembrane domain-like"/>
    <property type="match status" value="1"/>
</dbReference>
<evidence type="ECO:0000256" key="4">
    <source>
        <dbReference type="ARBA" id="ARBA00023136"/>
    </source>
</evidence>
<evidence type="ECO:0000256" key="2">
    <source>
        <dbReference type="ARBA" id="ARBA00022692"/>
    </source>
</evidence>
<keyword evidence="8" id="KW-1185">Reference proteome</keyword>
<keyword evidence="4 6" id="KW-0472">Membrane</keyword>
<dbReference type="GO" id="GO:0016020">
    <property type="term" value="C:membrane"/>
    <property type="evidence" value="ECO:0007669"/>
    <property type="project" value="UniProtKB-SubCell"/>
</dbReference>
<dbReference type="RefSeq" id="WP_090243072.1">
    <property type="nucleotide sequence ID" value="NZ_FNOU01000002.1"/>
</dbReference>
<feature type="transmembrane region" description="Helical" evidence="6">
    <location>
        <begin position="39"/>
        <end position="58"/>
    </location>
</feature>
<evidence type="ECO:0000256" key="6">
    <source>
        <dbReference type="SAM" id="Phobius"/>
    </source>
</evidence>
<feature type="region of interest" description="Disordered" evidence="5">
    <location>
        <begin position="1"/>
        <end position="29"/>
    </location>
</feature>
<keyword evidence="3 6" id="KW-1133">Transmembrane helix</keyword>
<feature type="transmembrane region" description="Helical" evidence="6">
    <location>
        <begin position="70"/>
        <end position="94"/>
    </location>
</feature>
<sequence>MEEQKFDEMIRETEAENAQKTPQKYTDPEKNKGAWKAKIIAGLIFAVALFGFGFYFGVKYGIQMYRMSYQISLFLAWFLPLLIILLIVAAVIYFKVRKKLKND</sequence>
<evidence type="ECO:0000313" key="8">
    <source>
        <dbReference type="Proteomes" id="UP000199652"/>
    </source>
</evidence>
<evidence type="ECO:0000256" key="1">
    <source>
        <dbReference type="ARBA" id="ARBA00004141"/>
    </source>
</evidence>
<keyword evidence="2 6" id="KW-0812">Transmembrane</keyword>
<protein>
    <submittedName>
        <fullName evidence="7">Uncharacterized protein</fullName>
    </submittedName>
</protein>
<feature type="compositionally biased region" description="Basic and acidic residues" evidence="5">
    <location>
        <begin position="1"/>
        <end position="14"/>
    </location>
</feature>
<comment type="subcellular location">
    <subcellularLocation>
        <location evidence="1">Membrane</location>
        <topology evidence="1">Multi-pass membrane protein</topology>
    </subcellularLocation>
</comment>
<name>A0A1H3BYX5_EUBBA</name>
<evidence type="ECO:0000256" key="5">
    <source>
        <dbReference type="SAM" id="MobiDB-lite"/>
    </source>
</evidence>
<dbReference type="InterPro" id="IPR027469">
    <property type="entry name" value="Cation_efflux_TMD_sf"/>
</dbReference>
<accession>A0A1H3BYX5</accession>
<dbReference type="AlphaFoldDB" id="A0A1H3BYX5"/>
<evidence type="ECO:0000313" key="7">
    <source>
        <dbReference type="EMBL" id="SDX46594.1"/>
    </source>
</evidence>
<proteinExistence type="predicted"/>
<dbReference type="OrthoDB" id="9855592at2"/>
<dbReference type="EMBL" id="FNOU01000002">
    <property type="protein sequence ID" value="SDX46594.1"/>
    <property type="molecule type" value="Genomic_DNA"/>
</dbReference>
<dbReference type="Proteomes" id="UP000199652">
    <property type="component" value="Unassembled WGS sequence"/>
</dbReference>
<organism evidence="7 8">
    <name type="scientific">Eubacterium barkeri</name>
    <name type="common">Clostridium barkeri</name>
    <dbReference type="NCBI Taxonomy" id="1528"/>
    <lineage>
        <taxon>Bacteria</taxon>
        <taxon>Bacillati</taxon>
        <taxon>Bacillota</taxon>
        <taxon>Clostridia</taxon>
        <taxon>Eubacteriales</taxon>
        <taxon>Eubacteriaceae</taxon>
        <taxon>Eubacterium</taxon>
    </lineage>
</organism>
<evidence type="ECO:0000256" key="3">
    <source>
        <dbReference type="ARBA" id="ARBA00022989"/>
    </source>
</evidence>